<dbReference type="Proteomes" id="UP000279089">
    <property type="component" value="Unassembled WGS sequence"/>
</dbReference>
<keyword evidence="7" id="KW-1185">Reference proteome</keyword>
<proteinExistence type="inferred from homology"/>
<evidence type="ECO:0000259" key="5">
    <source>
        <dbReference type="Pfam" id="PF01168"/>
    </source>
</evidence>
<dbReference type="EMBL" id="RMBX01000004">
    <property type="protein sequence ID" value="RPD41557.1"/>
    <property type="molecule type" value="Genomic_DNA"/>
</dbReference>
<sequence>MAVNFNNYRQVQQQLEPYHARLVAVSKTKPVEDIRELYTAGQRIFGENYVQEMVEKAGLLPEDVQWHFIGHLQSNKVKYIAPFVSMIHGVDSLKLLSEISKQALKHKRVIDCLLQVHIATEETKFGLDETELFQLLDQAGSLSGIRITGLMGMASNTDDETQIRKEFAGLKILRDTIWEKYFPGTAFFKELSTGMSGDYKLALEEGSTLVRIGSLLFGARNYA</sequence>
<dbReference type="CDD" id="cd00635">
    <property type="entry name" value="PLPDE_III_YBL036c_like"/>
    <property type="match status" value="1"/>
</dbReference>
<evidence type="ECO:0000313" key="7">
    <source>
        <dbReference type="Proteomes" id="UP000279089"/>
    </source>
</evidence>
<dbReference type="HAMAP" id="MF_02087">
    <property type="entry name" value="PLP_homeostasis"/>
    <property type="match status" value="1"/>
</dbReference>
<dbReference type="RefSeq" id="WP_120516140.1">
    <property type="nucleotide sequence ID" value="NZ_QXZY01000005.1"/>
</dbReference>
<comment type="cofactor">
    <cofactor evidence="3">
        <name>pyridoxal 5'-phosphate</name>
        <dbReference type="ChEBI" id="CHEBI:597326"/>
    </cofactor>
</comment>
<dbReference type="InterPro" id="IPR029066">
    <property type="entry name" value="PLP-binding_barrel"/>
</dbReference>
<evidence type="ECO:0000313" key="6">
    <source>
        <dbReference type="EMBL" id="RPD41557.1"/>
    </source>
</evidence>
<dbReference type="PIRSF" id="PIRSF004848">
    <property type="entry name" value="YBL036c_PLPDEIII"/>
    <property type="match status" value="1"/>
</dbReference>
<feature type="domain" description="Alanine racemase N-terminal" evidence="5">
    <location>
        <begin position="6"/>
        <end position="220"/>
    </location>
</feature>
<feature type="modified residue" description="N6-(pyridoxal phosphate)lysine" evidence="2 3">
    <location>
        <position position="27"/>
    </location>
</feature>
<dbReference type="InterPro" id="IPR001608">
    <property type="entry name" value="Ala_racemase_N"/>
</dbReference>
<gene>
    <name evidence="6" type="ORF">EG028_09625</name>
</gene>
<dbReference type="FunFam" id="3.20.20.10:FF:000018">
    <property type="entry name" value="Pyridoxal phosphate homeostasis protein"/>
    <property type="match status" value="1"/>
</dbReference>
<name>A0A3N4MID4_9BACT</name>
<organism evidence="6 7">
    <name type="scientific">Chitinophaga barathri</name>
    <dbReference type="NCBI Taxonomy" id="1647451"/>
    <lineage>
        <taxon>Bacteria</taxon>
        <taxon>Pseudomonadati</taxon>
        <taxon>Bacteroidota</taxon>
        <taxon>Chitinophagia</taxon>
        <taxon>Chitinophagales</taxon>
        <taxon>Chitinophagaceae</taxon>
        <taxon>Chitinophaga</taxon>
    </lineage>
</organism>
<accession>A0A3N4MID4</accession>
<comment type="function">
    <text evidence="2">Pyridoxal 5'-phosphate (PLP)-binding protein, which is involved in PLP homeostasis.</text>
</comment>
<dbReference type="SUPFAM" id="SSF51419">
    <property type="entry name" value="PLP-binding barrel"/>
    <property type="match status" value="1"/>
</dbReference>
<comment type="caution">
    <text evidence="6">The sequence shown here is derived from an EMBL/GenBank/DDBJ whole genome shotgun (WGS) entry which is preliminary data.</text>
</comment>
<reference evidence="7" key="1">
    <citation type="submission" date="2018-11" db="EMBL/GenBank/DDBJ databases">
        <title>Chitinophaga lutea sp.nov., isolate from arsenic contaminated soil.</title>
        <authorList>
            <person name="Zong Y."/>
        </authorList>
    </citation>
    <scope>NUCLEOTIDE SEQUENCE [LARGE SCALE GENOMIC DNA]</scope>
    <source>
        <strain evidence="7">YLT18</strain>
    </source>
</reference>
<dbReference type="Gene3D" id="3.20.20.10">
    <property type="entry name" value="Alanine racemase"/>
    <property type="match status" value="1"/>
</dbReference>
<dbReference type="PANTHER" id="PTHR10146:SF14">
    <property type="entry name" value="PYRIDOXAL PHOSPHATE HOMEOSTASIS PROTEIN"/>
    <property type="match status" value="1"/>
</dbReference>
<protein>
    <recommendedName>
        <fullName evidence="2">Pyridoxal phosphate homeostasis protein</fullName>
        <shortName evidence="2">PLP homeostasis protein</shortName>
    </recommendedName>
</protein>
<dbReference type="InterPro" id="IPR011078">
    <property type="entry name" value="PyrdxlP_homeostasis"/>
</dbReference>
<evidence type="ECO:0000256" key="2">
    <source>
        <dbReference type="HAMAP-Rule" id="MF_02087"/>
    </source>
</evidence>
<comment type="similarity">
    <text evidence="2 4">Belongs to the pyridoxal phosphate-binding protein YggS/PROSC family.</text>
</comment>
<dbReference type="Pfam" id="PF01168">
    <property type="entry name" value="Ala_racemase_N"/>
    <property type="match status" value="1"/>
</dbReference>
<dbReference type="PANTHER" id="PTHR10146">
    <property type="entry name" value="PROLINE SYNTHETASE CO-TRANSCRIBED BACTERIAL HOMOLOG PROTEIN"/>
    <property type="match status" value="1"/>
</dbReference>
<dbReference type="GO" id="GO:0030170">
    <property type="term" value="F:pyridoxal phosphate binding"/>
    <property type="evidence" value="ECO:0007669"/>
    <property type="project" value="UniProtKB-UniRule"/>
</dbReference>
<dbReference type="NCBIfam" id="TIGR00044">
    <property type="entry name" value="YggS family pyridoxal phosphate-dependent enzyme"/>
    <property type="match status" value="1"/>
</dbReference>
<dbReference type="AlphaFoldDB" id="A0A3N4MID4"/>
<evidence type="ECO:0000256" key="3">
    <source>
        <dbReference type="PIRSR" id="PIRSR004848-1"/>
    </source>
</evidence>
<keyword evidence="1 2" id="KW-0663">Pyridoxal phosphate</keyword>
<dbReference type="PROSITE" id="PS01211">
    <property type="entry name" value="UPF0001"/>
    <property type="match status" value="1"/>
</dbReference>
<dbReference type="OrthoDB" id="9804072at2"/>
<evidence type="ECO:0000256" key="1">
    <source>
        <dbReference type="ARBA" id="ARBA00022898"/>
    </source>
</evidence>
<evidence type="ECO:0000256" key="4">
    <source>
        <dbReference type="RuleBase" id="RU004514"/>
    </source>
</evidence>